<dbReference type="EMBL" id="JAGSOG010000117">
    <property type="protein sequence ID" value="MBR7835959.1"/>
    <property type="molecule type" value="Genomic_DNA"/>
</dbReference>
<evidence type="ECO:0000313" key="4">
    <source>
        <dbReference type="Proteomes" id="UP000675781"/>
    </source>
</evidence>
<dbReference type="Proteomes" id="UP000675781">
    <property type="component" value="Unassembled WGS sequence"/>
</dbReference>
<sequence>MTDGQVTDGRSRGAAASVPTPSPRRGRFQSLWSAVLITLACVLTPLSILSTWAADVIGDTDRYVAAVGPLAANPDVQEAVADRVTTALTSRLDLGTLLPQVAARPAQAALTDFVHDTALRITQSGAFAAAWTNANRLAHDQVVKALTGNGSSSVQLTDDAVVIDLAPVIDQVKQQLADAGLSAVNRLPEIHTDFTVARSQDVGRFRTWFRLLQFAGDWLPVIGAVLALVGVLIAGRRRRALVAFALGSAGASLVLLIGISVFRSFYLSDLPASVSPPAAAAVYDALVRFLRSTARTVIVLGLVIALGAWLSGHGRRAVAVRALWYAAFAGLRSTARRLGMRLGPVGRFVHRGKRWIAWVLVAGASLALALWPYPTGWVVFGLAFGVLCALAVLEFLDGPDGPDGPDSPDDADTPDQAARSVP</sequence>
<feature type="region of interest" description="Disordered" evidence="1">
    <location>
        <begin position="399"/>
        <end position="422"/>
    </location>
</feature>
<feature type="transmembrane region" description="Helical" evidence="2">
    <location>
        <begin position="355"/>
        <end position="371"/>
    </location>
</feature>
<gene>
    <name evidence="3" type="ORF">KDL01_21975</name>
</gene>
<comment type="caution">
    <text evidence="3">The sequence shown here is derived from an EMBL/GenBank/DDBJ whole genome shotgun (WGS) entry which is preliminary data.</text>
</comment>
<reference evidence="3" key="1">
    <citation type="submission" date="2021-04" db="EMBL/GenBank/DDBJ databases">
        <title>Genome based classification of Actinospica acidithermotolerans sp. nov., an actinobacterium isolated from an Indonesian hot spring.</title>
        <authorList>
            <person name="Kusuma A.B."/>
            <person name="Putra K.E."/>
            <person name="Nafisah S."/>
            <person name="Loh J."/>
            <person name="Nouioui I."/>
            <person name="Goodfellow M."/>
        </authorList>
    </citation>
    <scope>NUCLEOTIDE SEQUENCE</scope>
    <source>
        <strain evidence="3">CSCA 57</strain>
    </source>
</reference>
<feature type="transmembrane region" description="Helical" evidence="2">
    <location>
        <begin position="377"/>
        <end position="396"/>
    </location>
</feature>
<keyword evidence="2" id="KW-1133">Transmembrane helix</keyword>
<feature type="transmembrane region" description="Helical" evidence="2">
    <location>
        <begin position="214"/>
        <end position="234"/>
    </location>
</feature>
<evidence type="ECO:0000256" key="1">
    <source>
        <dbReference type="SAM" id="MobiDB-lite"/>
    </source>
</evidence>
<proteinExistence type="predicted"/>
<feature type="transmembrane region" description="Helical" evidence="2">
    <location>
        <begin position="31"/>
        <end position="54"/>
    </location>
</feature>
<dbReference type="RefSeq" id="WP_212530448.1">
    <property type="nucleotide sequence ID" value="NZ_JAGSOG010000117.1"/>
</dbReference>
<keyword evidence="2" id="KW-0472">Membrane</keyword>
<feature type="region of interest" description="Disordered" evidence="1">
    <location>
        <begin position="1"/>
        <end position="25"/>
    </location>
</feature>
<feature type="transmembrane region" description="Helical" evidence="2">
    <location>
        <begin position="240"/>
        <end position="262"/>
    </location>
</feature>
<keyword evidence="2" id="KW-0812">Transmembrane</keyword>
<evidence type="ECO:0000313" key="3">
    <source>
        <dbReference type="EMBL" id="MBR7835959.1"/>
    </source>
</evidence>
<evidence type="ECO:0008006" key="5">
    <source>
        <dbReference type="Google" id="ProtNLM"/>
    </source>
</evidence>
<keyword evidence="4" id="KW-1185">Reference proteome</keyword>
<protein>
    <recommendedName>
        <fullName evidence="5">Integral membrane protein</fullName>
    </recommendedName>
</protein>
<accession>A0A941EVV5</accession>
<evidence type="ECO:0000256" key="2">
    <source>
        <dbReference type="SAM" id="Phobius"/>
    </source>
</evidence>
<organism evidence="3 4">
    <name type="scientific">Actinospica durhamensis</name>
    <dbReference type="NCBI Taxonomy" id="1508375"/>
    <lineage>
        <taxon>Bacteria</taxon>
        <taxon>Bacillati</taxon>
        <taxon>Actinomycetota</taxon>
        <taxon>Actinomycetes</taxon>
        <taxon>Catenulisporales</taxon>
        <taxon>Actinospicaceae</taxon>
        <taxon>Actinospica</taxon>
    </lineage>
</organism>
<feature type="transmembrane region" description="Helical" evidence="2">
    <location>
        <begin position="293"/>
        <end position="312"/>
    </location>
</feature>
<name>A0A941EVV5_9ACTN</name>
<dbReference type="AlphaFoldDB" id="A0A941EVV5"/>